<name>A0A1L7D2I0_9CORY</name>
<accession>A0A1L7D2I0</accession>
<evidence type="ECO:0000313" key="2">
    <source>
        <dbReference type="Proteomes" id="UP000185491"/>
    </source>
</evidence>
<dbReference type="RefSeq" id="WP_075733633.1">
    <property type="nucleotide sequence ID" value="NZ_CP009249.1"/>
</dbReference>
<dbReference type="PANTHER" id="PTHR34472">
    <property type="entry name" value="SULFUR CARRIER PROTEIN THIS"/>
    <property type="match status" value="1"/>
</dbReference>
<dbReference type="Pfam" id="PF02597">
    <property type="entry name" value="ThiS"/>
    <property type="match status" value="1"/>
</dbReference>
<reference evidence="1 2" key="1">
    <citation type="submission" date="2014-08" db="EMBL/GenBank/DDBJ databases">
        <title>Complete genome sequence of Corynebacterium phocae M408/89/1(T)(=DSM 44612(T)), isolated from the common seal (Phoca vitulina).</title>
        <authorList>
            <person name="Ruckert C."/>
            <person name="Albersmeier A."/>
            <person name="Winkler A."/>
            <person name="Kalinowski J."/>
        </authorList>
    </citation>
    <scope>NUCLEOTIDE SEQUENCE [LARGE SCALE GENOMIC DNA]</scope>
    <source>
        <strain evidence="1 2">M408/89/1</strain>
    </source>
</reference>
<evidence type="ECO:0000313" key="1">
    <source>
        <dbReference type="EMBL" id="APT92305.1"/>
    </source>
</evidence>
<dbReference type="Proteomes" id="UP000185491">
    <property type="component" value="Chromosome"/>
</dbReference>
<dbReference type="KEGG" id="cpho:CPHO_04715"/>
<dbReference type="EMBL" id="CP009249">
    <property type="protein sequence ID" value="APT92305.1"/>
    <property type="molecule type" value="Genomic_DNA"/>
</dbReference>
<proteinExistence type="predicted"/>
<dbReference type="InterPro" id="IPR012675">
    <property type="entry name" value="Beta-grasp_dom_sf"/>
</dbReference>
<dbReference type="PANTHER" id="PTHR34472:SF1">
    <property type="entry name" value="SULFUR CARRIER PROTEIN THIS"/>
    <property type="match status" value="1"/>
</dbReference>
<keyword evidence="2" id="KW-1185">Reference proteome</keyword>
<dbReference type="InterPro" id="IPR016155">
    <property type="entry name" value="Mopterin_synth/thiamin_S_b"/>
</dbReference>
<dbReference type="InterPro" id="IPR003749">
    <property type="entry name" value="ThiS/MoaD-like"/>
</dbReference>
<dbReference type="AlphaFoldDB" id="A0A1L7D2I0"/>
<sequence>MFINLNGTTTDTAATTVAQLVDQLTDSHPDGVAVAVDGAVVPRSQWDTTIQPGAQVDVLGAVQGG</sequence>
<organism evidence="1 2">
    <name type="scientific">Corynebacterium phocae</name>
    <dbReference type="NCBI Taxonomy" id="161895"/>
    <lineage>
        <taxon>Bacteria</taxon>
        <taxon>Bacillati</taxon>
        <taxon>Actinomycetota</taxon>
        <taxon>Actinomycetes</taxon>
        <taxon>Mycobacteriales</taxon>
        <taxon>Corynebacteriaceae</taxon>
        <taxon>Corynebacterium</taxon>
    </lineage>
</organism>
<dbReference type="STRING" id="161895.CPHO_04715"/>
<gene>
    <name evidence="1" type="ORF">CPHO_04715</name>
</gene>
<dbReference type="SUPFAM" id="SSF54285">
    <property type="entry name" value="MoaD/ThiS"/>
    <property type="match status" value="1"/>
</dbReference>
<dbReference type="Gene3D" id="3.10.20.30">
    <property type="match status" value="1"/>
</dbReference>
<protein>
    <recommendedName>
        <fullName evidence="3">Thiamine biosynthesis protein ThiS</fullName>
    </recommendedName>
</protein>
<dbReference type="NCBIfam" id="TIGR01683">
    <property type="entry name" value="thiS"/>
    <property type="match status" value="1"/>
</dbReference>
<dbReference type="InterPro" id="IPR010035">
    <property type="entry name" value="Thi_S"/>
</dbReference>
<evidence type="ECO:0008006" key="3">
    <source>
        <dbReference type="Google" id="ProtNLM"/>
    </source>
</evidence>